<keyword evidence="3" id="KW-1185">Reference proteome</keyword>
<organism evidence="2 3">
    <name type="scientific">Mangrovibacterium marinum</name>
    <dbReference type="NCBI Taxonomy" id="1639118"/>
    <lineage>
        <taxon>Bacteria</taxon>
        <taxon>Pseudomonadati</taxon>
        <taxon>Bacteroidota</taxon>
        <taxon>Bacteroidia</taxon>
        <taxon>Marinilabiliales</taxon>
        <taxon>Prolixibacteraceae</taxon>
        <taxon>Mangrovibacterium</taxon>
    </lineage>
</organism>
<sequence>MAKKETPQTDVQFALGKENYRLLLIGFVIIVIGFILMVGGKSEDPSIFNPEVFSFRRITLAPVVVLFGFLFEIYAIMKKPRNKQD</sequence>
<evidence type="ECO:0000313" key="2">
    <source>
        <dbReference type="EMBL" id="PTN10476.1"/>
    </source>
</evidence>
<dbReference type="EMBL" id="QAAD01000001">
    <property type="protein sequence ID" value="PTN10476.1"/>
    <property type="molecule type" value="Genomic_DNA"/>
</dbReference>
<keyword evidence="1" id="KW-0472">Membrane</keyword>
<dbReference type="Pfam" id="PF11297">
    <property type="entry name" value="DUF3098"/>
    <property type="match status" value="1"/>
</dbReference>
<reference evidence="2 3" key="1">
    <citation type="submission" date="2018-04" db="EMBL/GenBank/DDBJ databases">
        <title>Genomic Encyclopedia of Archaeal and Bacterial Type Strains, Phase II (KMG-II): from individual species to whole genera.</title>
        <authorList>
            <person name="Goeker M."/>
        </authorList>
    </citation>
    <scope>NUCLEOTIDE SEQUENCE [LARGE SCALE GENOMIC DNA]</scope>
    <source>
        <strain evidence="2 3">DSM 28823</strain>
    </source>
</reference>
<accession>A0A2T5C6D2</accession>
<dbReference type="AlphaFoldDB" id="A0A2T5C6D2"/>
<evidence type="ECO:0008006" key="4">
    <source>
        <dbReference type="Google" id="ProtNLM"/>
    </source>
</evidence>
<keyword evidence="1" id="KW-0812">Transmembrane</keyword>
<keyword evidence="1" id="KW-1133">Transmembrane helix</keyword>
<dbReference type="OrthoDB" id="963379at2"/>
<dbReference type="RefSeq" id="WP_107820577.1">
    <property type="nucleotide sequence ID" value="NZ_QAAD01000001.1"/>
</dbReference>
<feature type="transmembrane region" description="Helical" evidence="1">
    <location>
        <begin position="20"/>
        <end position="38"/>
    </location>
</feature>
<evidence type="ECO:0000256" key="1">
    <source>
        <dbReference type="SAM" id="Phobius"/>
    </source>
</evidence>
<gene>
    <name evidence="2" type="ORF">C8N47_101125</name>
</gene>
<feature type="transmembrane region" description="Helical" evidence="1">
    <location>
        <begin position="58"/>
        <end position="77"/>
    </location>
</feature>
<name>A0A2T5C6D2_9BACT</name>
<proteinExistence type="predicted"/>
<protein>
    <recommendedName>
        <fullName evidence="4">DUF3098 family protein</fullName>
    </recommendedName>
</protein>
<dbReference type="Proteomes" id="UP000243525">
    <property type="component" value="Unassembled WGS sequence"/>
</dbReference>
<dbReference type="InterPro" id="IPR021448">
    <property type="entry name" value="DUF3098"/>
</dbReference>
<evidence type="ECO:0000313" key="3">
    <source>
        <dbReference type="Proteomes" id="UP000243525"/>
    </source>
</evidence>
<comment type="caution">
    <text evidence="2">The sequence shown here is derived from an EMBL/GenBank/DDBJ whole genome shotgun (WGS) entry which is preliminary data.</text>
</comment>